<dbReference type="Gene3D" id="3.40.50.720">
    <property type="entry name" value="NAD(P)-binding Rossmann-like Domain"/>
    <property type="match status" value="2"/>
</dbReference>
<dbReference type="GO" id="GO:0051287">
    <property type="term" value="F:NAD binding"/>
    <property type="evidence" value="ECO:0007669"/>
    <property type="project" value="InterPro"/>
</dbReference>
<name>A0A3E2WQJ1_9FIRM</name>
<dbReference type="InterPro" id="IPR006139">
    <property type="entry name" value="D-isomer_2_OHA_DH_cat_dom"/>
</dbReference>
<protein>
    <submittedName>
        <fullName evidence="7">Phosphoglycerate dehydrogenase</fullName>
    </submittedName>
</protein>
<evidence type="ECO:0000256" key="4">
    <source>
        <dbReference type="RuleBase" id="RU003719"/>
    </source>
</evidence>
<comment type="similarity">
    <text evidence="1 4">Belongs to the D-isomer specific 2-hydroxyacid dehydrogenase family.</text>
</comment>
<organism evidence="7 8">
    <name type="scientific">Hungatella hathewayi</name>
    <dbReference type="NCBI Taxonomy" id="154046"/>
    <lineage>
        <taxon>Bacteria</taxon>
        <taxon>Bacillati</taxon>
        <taxon>Bacillota</taxon>
        <taxon>Clostridia</taxon>
        <taxon>Lachnospirales</taxon>
        <taxon>Lachnospiraceae</taxon>
        <taxon>Hungatella</taxon>
    </lineage>
</organism>
<dbReference type="PANTHER" id="PTHR42789:SF1">
    <property type="entry name" value="D-ISOMER SPECIFIC 2-HYDROXYACID DEHYDROGENASE FAMILY PROTEIN (AFU_ORTHOLOGUE AFUA_6G10090)"/>
    <property type="match status" value="1"/>
</dbReference>
<evidence type="ECO:0000259" key="6">
    <source>
        <dbReference type="Pfam" id="PF02826"/>
    </source>
</evidence>
<dbReference type="Proteomes" id="UP000261111">
    <property type="component" value="Unassembled WGS sequence"/>
</dbReference>
<gene>
    <name evidence="7" type="ORF">DWX41_14395</name>
</gene>
<dbReference type="PANTHER" id="PTHR42789">
    <property type="entry name" value="D-ISOMER SPECIFIC 2-HYDROXYACID DEHYDROGENASE FAMILY PROTEIN (AFU_ORTHOLOGUE AFUA_6G10090)"/>
    <property type="match status" value="1"/>
</dbReference>
<dbReference type="InterPro" id="IPR050857">
    <property type="entry name" value="D-2-hydroxyacid_DH"/>
</dbReference>
<dbReference type="CDD" id="cd12172">
    <property type="entry name" value="PGDH_like_2"/>
    <property type="match status" value="1"/>
</dbReference>
<accession>A0A3E2WQJ1</accession>
<evidence type="ECO:0000256" key="1">
    <source>
        <dbReference type="ARBA" id="ARBA00005854"/>
    </source>
</evidence>
<dbReference type="GeneID" id="93332921"/>
<reference evidence="7 8" key="1">
    <citation type="submission" date="2018-08" db="EMBL/GenBank/DDBJ databases">
        <title>A genome reference for cultivated species of the human gut microbiota.</title>
        <authorList>
            <person name="Zou Y."/>
            <person name="Xue W."/>
            <person name="Luo G."/>
        </authorList>
    </citation>
    <scope>NUCLEOTIDE SEQUENCE [LARGE SCALE GENOMIC DNA]</scope>
    <source>
        <strain evidence="7 8">AF19-21</strain>
    </source>
</reference>
<evidence type="ECO:0000313" key="8">
    <source>
        <dbReference type="Proteomes" id="UP000261111"/>
    </source>
</evidence>
<comment type="caution">
    <text evidence="7">The sequence shown here is derived from an EMBL/GenBank/DDBJ whole genome shotgun (WGS) entry which is preliminary data.</text>
</comment>
<evidence type="ECO:0000259" key="5">
    <source>
        <dbReference type="Pfam" id="PF00389"/>
    </source>
</evidence>
<feature type="domain" description="D-isomer specific 2-hydroxyacid dehydrogenase NAD-binding" evidence="6">
    <location>
        <begin position="111"/>
        <end position="284"/>
    </location>
</feature>
<dbReference type="InterPro" id="IPR036291">
    <property type="entry name" value="NAD(P)-bd_dom_sf"/>
</dbReference>
<dbReference type="AlphaFoldDB" id="A0A3E2WQJ1"/>
<dbReference type="GO" id="GO:0016616">
    <property type="term" value="F:oxidoreductase activity, acting on the CH-OH group of donors, NAD or NADP as acceptor"/>
    <property type="evidence" value="ECO:0007669"/>
    <property type="project" value="InterPro"/>
</dbReference>
<dbReference type="EMBL" id="QVIA01000016">
    <property type="protein sequence ID" value="RGC29469.1"/>
    <property type="molecule type" value="Genomic_DNA"/>
</dbReference>
<dbReference type="PROSITE" id="PS00671">
    <property type="entry name" value="D_2_HYDROXYACID_DH_3"/>
    <property type="match status" value="1"/>
</dbReference>
<dbReference type="SUPFAM" id="SSF52283">
    <property type="entry name" value="Formate/glycerate dehydrogenase catalytic domain-like"/>
    <property type="match status" value="1"/>
</dbReference>
<dbReference type="InterPro" id="IPR006140">
    <property type="entry name" value="D-isomer_DH_NAD-bd"/>
</dbReference>
<keyword evidence="3" id="KW-0520">NAD</keyword>
<dbReference type="SUPFAM" id="SSF51735">
    <property type="entry name" value="NAD(P)-binding Rossmann-fold domains"/>
    <property type="match status" value="1"/>
</dbReference>
<evidence type="ECO:0000313" key="7">
    <source>
        <dbReference type="EMBL" id="RGC29469.1"/>
    </source>
</evidence>
<dbReference type="InterPro" id="IPR029753">
    <property type="entry name" value="D-isomer_DH_CS"/>
</dbReference>
<dbReference type="Pfam" id="PF00389">
    <property type="entry name" value="2-Hacid_dh"/>
    <property type="match status" value="1"/>
</dbReference>
<keyword evidence="2 4" id="KW-0560">Oxidoreductase</keyword>
<evidence type="ECO:0000256" key="3">
    <source>
        <dbReference type="ARBA" id="ARBA00023027"/>
    </source>
</evidence>
<sequence length="318" mass="34652">MKVLVTATNYSRYCRPGKQILEEAGCEIIENPHGRPYTSEELKAIVGDVDGVIAGVDTWNEEIFQLAPRLKVLARFGVGVDNFDLEAAKKHGITVCNCPGINSSAVAEQAMALMLALLRRVPELNKSIRSGEWTRPMFHEMKSRTVGFLGFGAIARSTAEKLGGFHPSMLAYDKYPNVEAAEKLGVKIATLDRVLAESDILSIHLPAAEDTFHLIGEENIKKMKDGVLIVNTARGSIVDEKAVADAMKSGKIGGLATDVFESEPVDLQNPLFGFDNYIAGPHIAAETYENCEETSIMTAESVLKVFRGEAPHNRMICG</sequence>
<proteinExistence type="inferred from homology"/>
<evidence type="ECO:0000256" key="2">
    <source>
        <dbReference type="ARBA" id="ARBA00023002"/>
    </source>
</evidence>
<dbReference type="Pfam" id="PF02826">
    <property type="entry name" value="2-Hacid_dh_C"/>
    <property type="match status" value="1"/>
</dbReference>
<dbReference type="PROSITE" id="PS00670">
    <property type="entry name" value="D_2_HYDROXYACID_DH_2"/>
    <property type="match status" value="1"/>
</dbReference>
<dbReference type="RefSeq" id="WP_025654948.1">
    <property type="nucleotide sequence ID" value="NZ_QVIA01000016.1"/>
</dbReference>
<feature type="domain" description="D-isomer specific 2-hydroxyacid dehydrogenase catalytic" evidence="5">
    <location>
        <begin position="13"/>
        <end position="314"/>
    </location>
</feature>